<comment type="similarity">
    <text evidence="1">Belongs to the nicotianamine synthase (NAS)-like family.</text>
</comment>
<evidence type="ECO:0000256" key="3">
    <source>
        <dbReference type="ARBA" id="ARBA00022691"/>
    </source>
</evidence>
<reference evidence="4" key="2">
    <citation type="journal article" date="2022" name="Proc. Natl. Acad. Sci. U.S.A.">
        <title>Diploid-dominant life cycles characterize the early evolution of Fungi.</title>
        <authorList>
            <person name="Amses K.R."/>
            <person name="Simmons D.R."/>
            <person name="Longcore J.E."/>
            <person name="Mondo S.J."/>
            <person name="Seto K."/>
            <person name="Jeronimo G.H."/>
            <person name="Bonds A.E."/>
            <person name="Quandt C.A."/>
            <person name="Davis W.J."/>
            <person name="Chang Y."/>
            <person name="Federici B.A."/>
            <person name="Kuo A."/>
            <person name="LaButti K."/>
            <person name="Pangilinan J."/>
            <person name="Andreopoulos W."/>
            <person name="Tritt A."/>
            <person name="Riley R."/>
            <person name="Hundley H."/>
            <person name="Johnson J."/>
            <person name="Lipzen A."/>
            <person name="Barry K."/>
            <person name="Lang B.F."/>
            <person name="Cuomo C.A."/>
            <person name="Buchler N.E."/>
            <person name="Grigoriev I.V."/>
            <person name="Spatafora J.W."/>
            <person name="Stajich J.E."/>
            <person name="James T.Y."/>
        </authorList>
    </citation>
    <scope>NUCLEOTIDE SEQUENCE</scope>
    <source>
        <strain evidence="4">AG</strain>
    </source>
</reference>
<dbReference type="Pfam" id="PF03059">
    <property type="entry name" value="NAS"/>
    <property type="match status" value="1"/>
</dbReference>
<proteinExistence type="inferred from homology"/>
<dbReference type="InterPro" id="IPR004298">
    <property type="entry name" value="Nicotian_synth"/>
</dbReference>
<dbReference type="Proteomes" id="UP001206595">
    <property type="component" value="Unassembled WGS sequence"/>
</dbReference>
<keyword evidence="3" id="KW-0949">S-adenosyl-L-methionine</keyword>
<dbReference type="GeneID" id="75915523"/>
<accession>A0AAD5E7H9</accession>
<dbReference type="EMBL" id="MU620931">
    <property type="protein sequence ID" value="KAI8578289.1"/>
    <property type="molecule type" value="Genomic_DNA"/>
</dbReference>
<dbReference type="PANTHER" id="PTHR32266">
    <property type="entry name" value="NICOTIANAMINE SYNTHASE 3"/>
    <property type="match status" value="1"/>
</dbReference>
<sequence length="314" mass="35114">MVHQQLLPMDSHLSTNGGVLCQHVIKPHQHKHSPGLSSASQDLIHEIVAIYKELSCLPSLEPGATTNKLFSRLVGICIKQYKAETVCDVLDHPQILQLIKHLRNICSTGEYLLECQWSQKIIQDAYSYTENQPELLKNFVYYDNYHDLTKLELHAMLGCGVVPRTVVFVGSGPMPLSSILLADMCSDTTIIRNLDIDKDAIDIASELVSVIGKEKRIQNFLCDGMEYTGFGQADVIFLAALVGCDHQQKMQLLKRIYDQCKPGTAVMVRSAHSLRALLYPVIEPEDLVKCGFLVDIELHPHNQVVNSVILARRA</sequence>
<comment type="caution">
    <text evidence="4">The sequence shown here is derived from an EMBL/GenBank/DDBJ whole genome shotgun (WGS) entry which is preliminary data.</text>
</comment>
<name>A0AAD5E7H9_UMBRA</name>
<protein>
    <recommendedName>
        <fullName evidence="6">Nicotianamine synthase</fullName>
    </recommendedName>
</protein>
<keyword evidence="5" id="KW-1185">Reference proteome</keyword>
<organism evidence="4 5">
    <name type="scientific">Umbelopsis ramanniana AG</name>
    <dbReference type="NCBI Taxonomy" id="1314678"/>
    <lineage>
        <taxon>Eukaryota</taxon>
        <taxon>Fungi</taxon>
        <taxon>Fungi incertae sedis</taxon>
        <taxon>Mucoromycota</taxon>
        <taxon>Mucoromycotina</taxon>
        <taxon>Umbelopsidomycetes</taxon>
        <taxon>Umbelopsidales</taxon>
        <taxon>Umbelopsidaceae</taxon>
        <taxon>Umbelopsis</taxon>
    </lineage>
</organism>
<keyword evidence="2" id="KW-0808">Transferase</keyword>
<dbReference type="InterPro" id="IPR029063">
    <property type="entry name" value="SAM-dependent_MTases_sf"/>
</dbReference>
<evidence type="ECO:0000313" key="4">
    <source>
        <dbReference type="EMBL" id="KAI8578289.1"/>
    </source>
</evidence>
<evidence type="ECO:0000256" key="1">
    <source>
        <dbReference type="ARBA" id="ARBA00007009"/>
    </source>
</evidence>
<dbReference type="RefSeq" id="XP_051443293.1">
    <property type="nucleotide sequence ID" value="XM_051590179.1"/>
</dbReference>
<dbReference type="PANTHER" id="PTHR32266:SF12">
    <property type="entry name" value="NICOTIANAMINE SYNTHASE 3"/>
    <property type="match status" value="1"/>
</dbReference>
<dbReference type="PROSITE" id="PS51142">
    <property type="entry name" value="NAS"/>
    <property type="match status" value="1"/>
</dbReference>
<evidence type="ECO:0000256" key="2">
    <source>
        <dbReference type="ARBA" id="ARBA00022679"/>
    </source>
</evidence>
<dbReference type="GO" id="GO:0030418">
    <property type="term" value="P:nicotianamine biosynthetic process"/>
    <property type="evidence" value="ECO:0007669"/>
    <property type="project" value="InterPro"/>
</dbReference>
<gene>
    <name evidence="4" type="ORF">K450DRAFT_248118</name>
</gene>
<reference evidence="4" key="1">
    <citation type="submission" date="2021-06" db="EMBL/GenBank/DDBJ databases">
        <authorList>
            <consortium name="DOE Joint Genome Institute"/>
            <person name="Mondo S.J."/>
            <person name="Amses K.R."/>
            <person name="Simmons D.R."/>
            <person name="Longcore J.E."/>
            <person name="Seto K."/>
            <person name="Alves G.H."/>
            <person name="Bonds A.E."/>
            <person name="Quandt C.A."/>
            <person name="Davis W.J."/>
            <person name="Chang Y."/>
            <person name="Letcher P.M."/>
            <person name="Powell M.J."/>
            <person name="Kuo A."/>
            <person name="Labutti K."/>
            <person name="Pangilinan J."/>
            <person name="Andreopoulos W."/>
            <person name="Tritt A."/>
            <person name="Riley R."/>
            <person name="Hundley H."/>
            <person name="Johnson J."/>
            <person name="Lipzen A."/>
            <person name="Barry K."/>
            <person name="Berbee M.L."/>
            <person name="Buchler N.E."/>
            <person name="Grigoriev I.V."/>
            <person name="Spatafora J.W."/>
            <person name="Stajich J.E."/>
            <person name="James T.Y."/>
        </authorList>
    </citation>
    <scope>NUCLEOTIDE SEQUENCE</scope>
    <source>
        <strain evidence="4">AG</strain>
    </source>
</reference>
<dbReference type="GO" id="GO:0030410">
    <property type="term" value="F:nicotianamine synthase activity"/>
    <property type="evidence" value="ECO:0007669"/>
    <property type="project" value="InterPro"/>
</dbReference>
<evidence type="ECO:0000313" key="5">
    <source>
        <dbReference type="Proteomes" id="UP001206595"/>
    </source>
</evidence>
<dbReference type="Gene3D" id="3.40.50.150">
    <property type="entry name" value="Vaccinia Virus protein VP39"/>
    <property type="match status" value="1"/>
</dbReference>
<evidence type="ECO:0008006" key="6">
    <source>
        <dbReference type="Google" id="ProtNLM"/>
    </source>
</evidence>
<dbReference type="AlphaFoldDB" id="A0AAD5E7H9"/>
<dbReference type="SUPFAM" id="SSF53335">
    <property type="entry name" value="S-adenosyl-L-methionine-dependent methyltransferases"/>
    <property type="match status" value="1"/>
</dbReference>